<dbReference type="EMBL" id="JBFXLR010000008">
    <property type="protein sequence ID" value="KAL2856205.1"/>
    <property type="molecule type" value="Genomic_DNA"/>
</dbReference>
<evidence type="ECO:0000313" key="1">
    <source>
        <dbReference type="EMBL" id="KAL2856205.1"/>
    </source>
</evidence>
<sequence length="245" mass="28493">MRLRRAIRDHTRPLCERIEDKLERSGKQVAAQKFRRLQHDVFGLTEIEWYFLQEYFRNFTLLGYAAQRAWTTSRNSYLNDKLLASSTNPKQAAEYRKTRDVLDAEVRENNGLIHLAKVSLFVSKRKLLHTPIFRAFKSHKEEKDDWHMTTWLVARCIKAGGCCARGCGCCKKDYTEIWAGHCTPGCGCCREYAEHGNKVGVLDKSVEADFDLDPPKDDVYSRLMVDALIWGLLLRKDSHPLWPRR</sequence>
<evidence type="ECO:0000313" key="2">
    <source>
        <dbReference type="Proteomes" id="UP001610444"/>
    </source>
</evidence>
<dbReference type="RefSeq" id="XP_070902363.1">
    <property type="nucleotide sequence ID" value="XM_071044759.1"/>
</dbReference>
<comment type="caution">
    <text evidence="1">The sequence shown here is derived from an EMBL/GenBank/DDBJ whole genome shotgun (WGS) entry which is preliminary data.</text>
</comment>
<name>A0ABR4KVA0_9EURO</name>
<reference evidence="1 2" key="1">
    <citation type="submission" date="2024-07" db="EMBL/GenBank/DDBJ databases">
        <title>Section-level genome sequencing and comparative genomics of Aspergillus sections Usti and Cavernicolus.</title>
        <authorList>
            <consortium name="Lawrence Berkeley National Laboratory"/>
            <person name="Nybo J.L."/>
            <person name="Vesth T.C."/>
            <person name="Theobald S."/>
            <person name="Frisvad J.C."/>
            <person name="Larsen T.O."/>
            <person name="Kjaerboelling I."/>
            <person name="Rothschild-Mancinelli K."/>
            <person name="Lyhne E.K."/>
            <person name="Kogle M.E."/>
            <person name="Barry K."/>
            <person name="Clum A."/>
            <person name="Na H."/>
            <person name="Ledsgaard L."/>
            <person name="Lin J."/>
            <person name="Lipzen A."/>
            <person name="Kuo A."/>
            <person name="Riley R."/>
            <person name="Mondo S."/>
            <person name="LaButti K."/>
            <person name="Haridas S."/>
            <person name="Pangalinan J."/>
            <person name="Salamov A.A."/>
            <person name="Simmons B.A."/>
            <person name="Magnuson J.K."/>
            <person name="Chen J."/>
            <person name="Drula E."/>
            <person name="Henrissat B."/>
            <person name="Wiebenga A."/>
            <person name="Lubbers R.J."/>
            <person name="Gomes A.C."/>
            <person name="Macurrencykelacurrency M.R."/>
            <person name="Stajich J."/>
            <person name="Grigoriev I.V."/>
            <person name="Mortensen U.H."/>
            <person name="De vries R.P."/>
            <person name="Baker S.E."/>
            <person name="Andersen M.R."/>
        </authorList>
    </citation>
    <scope>NUCLEOTIDE SEQUENCE [LARGE SCALE GENOMIC DNA]</scope>
    <source>
        <strain evidence="1 2">CBS 756.74</strain>
    </source>
</reference>
<keyword evidence="2" id="KW-1185">Reference proteome</keyword>
<dbReference type="Proteomes" id="UP001610444">
    <property type="component" value="Unassembled WGS sequence"/>
</dbReference>
<dbReference type="GeneID" id="98159923"/>
<accession>A0ABR4KVA0</accession>
<gene>
    <name evidence="1" type="ORF">BJX68DRAFT_263699</name>
</gene>
<protein>
    <submittedName>
        <fullName evidence="1">Uncharacterized protein</fullName>
    </submittedName>
</protein>
<organism evidence="1 2">
    <name type="scientific">Aspergillus pseudodeflectus</name>
    <dbReference type="NCBI Taxonomy" id="176178"/>
    <lineage>
        <taxon>Eukaryota</taxon>
        <taxon>Fungi</taxon>
        <taxon>Dikarya</taxon>
        <taxon>Ascomycota</taxon>
        <taxon>Pezizomycotina</taxon>
        <taxon>Eurotiomycetes</taxon>
        <taxon>Eurotiomycetidae</taxon>
        <taxon>Eurotiales</taxon>
        <taxon>Aspergillaceae</taxon>
        <taxon>Aspergillus</taxon>
        <taxon>Aspergillus subgen. Nidulantes</taxon>
    </lineage>
</organism>
<proteinExistence type="predicted"/>